<dbReference type="EMBL" id="CAFAAP010000003">
    <property type="protein sequence ID" value="CAB4792755.1"/>
    <property type="molecule type" value="Genomic_DNA"/>
</dbReference>
<dbReference type="AlphaFoldDB" id="A0A6J6AV00"/>
<evidence type="ECO:0000313" key="3">
    <source>
        <dbReference type="EMBL" id="CAB4988509.1"/>
    </source>
</evidence>
<evidence type="ECO:0000313" key="4">
    <source>
        <dbReference type="EMBL" id="CAB5058334.1"/>
    </source>
</evidence>
<dbReference type="EMBL" id="CAEZSE010000007">
    <property type="protein sequence ID" value="CAB4529879.1"/>
    <property type="molecule type" value="Genomic_DNA"/>
</dbReference>
<dbReference type="EMBL" id="CAFBQV010000006">
    <property type="protein sequence ID" value="CAB5058334.1"/>
    <property type="molecule type" value="Genomic_DNA"/>
</dbReference>
<dbReference type="EMBL" id="CAFBOV010000013">
    <property type="protein sequence ID" value="CAB4988509.1"/>
    <property type="molecule type" value="Genomic_DNA"/>
</dbReference>
<reference evidence="1" key="1">
    <citation type="submission" date="2020-05" db="EMBL/GenBank/DDBJ databases">
        <authorList>
            <person name="Chiriac C."/>
            <person name="Salcher M."/>
            <person name="Ghai R."/>
            <person name="Kavagutti S V."/>
        </authorList>
    </citation>
    <scope>NUCLEOTIDE SEQUENCE</scope>
</reference>
<proteinExistence type="predicted"/>
<evidence type="ECO:0000313" key="2">
    <source>
        <dbReference type="EMBL" id="CAB4792755.1"/>
    </source>
</evidence>
<sequence>MSAIEKVLARVKVDVTAAPPGVAVEVAVIVQVVVFVCTTEIAEIFVNVKSVPSVVDKVEQLMASSPVTVKVIA</sequence>
<organism evidence="1">
    <name type="scientific">freshwater metagenome</name>
    <dbReference type="NCBI Taxonomy" id="449393"/>
    <lineage>
        <taxon>unclassified sequences</taxon>
        <taxon>metagenomes</taxon>
        <taxon>ecological metagenomes</taxon>
    </lineage>
</organism>
<name>A0A6J6AV00_9ZZZZ</name>
<gene>
    <name evidence="1" type="ORF">UFOPK1353_00085</name>
    <name evidence="2" type="ORF">UFOPK3026_00042</name>
    <name evidence="3" type="ORF">UFOPK4020_00127</name>
    <name evidence="4" type="ORF">UFOPK4345_00087</name>
</gene>
<accession>A0A6J6AV00</accession>
<evidence type="ECO:0000313" key="1">
    <source>
        <dbReference type="EMBL" id="CAB4529879.1"/>
    </source>
</evidence>
<protein>
    <submittedName>
        <fullName evidence="1">Unannotated protein</fullName>
    </submittedName>
</protein>